<dbReference type="Gene3D" id="1.10.287.1490">
    <property type="match status" value="1"/>
</dbReference>
<dbReference type="RefSeq" id="WP_058580121.1">
    <property type="nucleotide sequence ID" value="NZ_LOPU01000004.1"/>
</dbReference>
<feature type="compositionally biased region" description="Acidic residues" evidence="1">
    <location>
        <begin position="22"/>
        <end position="32"/>
    </location>
</feature>
<dbReference type="EMBL" id="LOPU01000004">
    <property type="protein sequence ID" value="KTG11389.1"/>
    <property type="molecule type" value="Genomic_DNA"/>
</dbReference>
<comment type="caution">
    <text evidence="2">The sequence shown here is derived from an EMBL/GenBank/DDBJ whole genome shotgun (WGS) entry which is preliminary data.</text>
</comment>
<feature type="region of interest" description="Disordered" evidence="1">
    <location>
        <begin position="65"/>
        <end position="100"/>
    </location>
</feature>
<organism evidence="2 3">
    <name type="scientific">Haloprofundus marisrubri</name>
    <dbReference type="NCBI Taxonomy" id="1514971"/>
    <lineage>
        <taxon>Archaea</taxon>
        <taxon>Methanobacteriati</taxon>
        <taxon>Methanobacteriota</taxon>
        <taxon>Stenosarchaea group</taxon>
        <taxon>Halobacteria</taxon>
        <taxon>Halobacteriales</taxon>
        <taxon>Haloferacaceae</taxon>
        <taxon>Haloprofundus</taxon>
    </lineage>
</organism>
<name>A0A0W1RD84_9EURY</name>
<dbReference type="SUPFAM" id="SSF57997">
    <property type="entry name" value="Tropomyosin"/>
    <property type="match status" value="1"/>
</dbReference>
<reference evidence="2 3" key="1">
    <citation type="submission" date="2015-12" db="EMBL/GenBank/DDBJ databases">
        <title>Haloprofundus marisrubri gen. nov., sp. nov., an extremely halophilic archaeon isolated from the Discovery deep brine-seawater interface in the Red Sea.</title>
        <authorList>
            <person name="Zhang G."/>
            <person name="Stingl U."/>
            <person name="Rashid M."/>
        </authorList>
    </citation>
    <scope>NUCLEOTIDE SEQUENCE [LARGE SCALE GENOMIC DNA]</scope>
    <source>
        <strain evidence="2 3">SB9</strain>
    </source>
</reference>
<feature type="region of interest" description="Disordered" evidence="1">
    <location>
        <begin position="1"/>
        <end position="32"/>
    </location>
</feature>
<gene>
    <name evidence="2" type="ORF">AUR64_03800</name>
</gene>
<evidence type="ECO:0000313" key="3">
    <source>
        <dbReference type="Proteomes" id="UP000054387"/>
    </source>
</evidence>
<keyword evidence="3" id="KW-1185">Reference proteome</keyword>
<dbReference type="AlphaFoldDB" id="A0A0W1RD84"/>
<dbReference type="OrthoDB" id="302880at2157"/>
<evidence type="ECO:0000256" key="1">
    <source>
        <dbReference type="SAM" id="MobiDB-lite"/>
    </source>
</evidence>
<accession>A0A0W1RD84</accession>
<feature type="compositionally biased region" description="Polar residues" evidence="1">
    <location>
        <begin position="89"/>
        <end position="100"/>
    </location>
</feature>
<feature type="compositionally biased region" description="Basic and acidic residues" evidence="1">
    <location>
        <begin position="8"/>
        <end position="21"/>
    </location>
</feature>
<proteinExistence type="predicted"/>
<protein>
    <submittedName>
        <fullName evidence="2">Uncharacterized protein</fullName>
    </submittedName>
</protein>
<evidence type="ECO:0000313" key="2">
    <source>
        <dbReference type="EMBL" id="KTG11389.1"/>
    </source>
</evidence>
<sequence>MTESIEDLQSRLDDLEDRVDNLEDEKSDLEDTVEAQAETIASQREQLKEQHERLTEFEEKLRVSTDHRKHLQQRVHALETSEDSDTDETNQSRSPLQQLISLPSKAVSKLTANQERARFIAKDIREFAQKVPAGFAIDSSTIRKVLKAKEGATPHTQTVTRVIEFLDRLGKEDVQVVKRRGTKRAVFTEHAVSELASTSSSGGITDVVMRWR</sequence>
<dbReference type="Proteomes" id="UP000054387">
    <property type="component" value="Unassembled WGS sequence"/>
</dbReference>